<keyword evidence="2" id="KW-1185">Reference proteome</keyword>
<dbReference type="EMBL" id="JANIEX010000002">
    <property type="protein sequence ID" value="KAJ3576940.1"/>
    <property type="molecule type" value="Genomic_DNA"/>
</dbReference>
<protein>
    <submittedName>
        <fullName evidence="1">Uncharacterized protein</fullName>
    </submittedName>
</protein>
<dbReference type="Proteomes" id="UP001213000">
    <property type="component" value="Unassembled WGS sequence"/>
</dbReference>
<comment type="caution">
    <text evidence="1">The sequence shown here is derived from an EMBL/GenBank/DDBJ whole genome shotgun (WGS) entry which is preliminary data.</text>
</comment>
<dbReference type="AlphaFoldDB" id="A0AAD5Z0H3"/>
<evidence type="ECO:0000313" key="2">
    <source>
        <dbReference type="Proteomes" id="UP001213000"/>
    </source>
</evidence>
<accession>A0AAD5Z0H3</accession>
<organism evidence="1 2">
    <name type="scientific">Leucocoprinus birnbaumii</name>
    <dbReference type="NCBI Taxonomy" id="56174"/>
    <lineage>
        <taxon>Eukaryota</taxon>
        <taxon>Fungi</taxon>
        <taxon>Dikarya</taxon>
        <taxon>Basidiomycota</taxon>
        <taxon>Agaricomycotina</taxon>
        <taxon>Agaricomycetes</taxon>
        <taxon>Agaricomycetidae</taxon>
        <taxon>Agaricales</taxon>
        <taxon>Agaricineae</taxon>
        <taxon>Agaricaceae</taxon>
        <taxon>Leucocoprinus</taxon>
    </lineage>
</organism>
<sequence>MGGCESLAGLMPIHLYLKKLAKRSTLRIATLLKNHVLRSLFTACDSKGVPPHPHSLALMTNHQCLKVTGALSDMSAGLANITKIFDATANVARPSFCLMDLYPDRITFNELPRLIDDNQGQYIDDFKSMHWAASNTPNTIIVVCSSVLSNDIPQTTAAANFNRDGQLIAFIKALPGCITAPDAQLLVVRFGITRALTLGAEHIILITNSAHAVRSTVNPSVHEPPPIQILPVNPVPQQNWLPKQALRPVQTFSPELSITQSILKYYNQTSQEGEKRQIKLHPQDLQEEAEKVEVEEEDLQTQIQTHQIQDIF</sequence>
<gene>
    <name evidence="1" type="ORF">NP233_g72</name>
</gene>
<name>A0AAD5Z0H3_9AGAR</name>
<evidence type="ECO:0000313" key="1">
    <source>
        <dbReference type="EMBL" id="KAJ3576940.1"/>
    </source>
</evidence>
<reference evidence="1" key="1">
    <citation type="submission" date="2022-07" db="EMBL/GenBank/DDBJ databases">
        <title>Genome Sequence of Leucocoprinus birnbaumii.</title>
        <authorList>
            <person name="Buettner E."/>
        </authorList>
    </citation>
    <scope>NUCLEOTIDE SEQUENCE</scope>
    <source>
        <strain evidence="1">VT141</strain>
    </source>
</reference>
<proteinExistence type="predicted"/>